<accession>A0ABS1T9P0</accession>
<gene>
    <name evidence="2" type="ORF">JK636_09825</name>
</gene>
<organism evidence="2 3">
    <name type="scientific">Clostridium rhizosphaerae</name>
    <dbReference type="NCBI Taxonomy" id="2803861"/>
    <lineage>
        <taxon>Bacteria</taxon>
        <taxon>Bacillati</taxon>
        <taxon>Bacillota</taxon>
        <taxon>Clostridia</taxon>
        <taxon>Eubacteriales</taxon>
        <taxon>Clostridiaceae</taxon>
        <taxon>Clostridium</taxon>
    </lineage>
</organism>
<dbReference type="Proteomes" id="UP000632377">
    <property type="component" value="Unassembled WGS sequence"/>
</dbReference>
<name>A0ABS1T9P0_9CLOT</name>
<protein>
    <recommendedName>
        <fullName evidence="1">YhfM-like domain-containing protein</fullName>
    </recommendedName>
</protein>
<dbReference type="InterPro" id="IPR058780">
    <property type="entry name" value="YhfM-like_dom"/>
</dbReference>
<dbReference type="EMBL" id="JAESWC010000002">
    <property type="protein sequence ID" value="MBL4936060.1"/>
    <property type="molecule type" value="Genomic_DNA"/>
</dbReference>
<sequence>MLRKKRHLLCLCLLILIAVFFTGCSSIDQLKVKFGMKNNDFEYIKQGKIKKIVIQNTRDPGFRFIVTDKKAISELYDILSTSKQVQTKSTLEPDYVFEMQESSSKVYKFNYITGLDKSEAGNLYNEDKVYVVSKRIDNDIIKSLWNIRKPKDFSSKYYETIINQVEKYYKENGAGKTIGINLYDDVDVAKFILSTDLENFKTNLNSKVPGAELMSTPKVSEKAKDYDITVGVKTVGYKTFLYKTEITFLDKKSNTQKKYYIRISDESKDGRWTTKVDTDRPTGW</sequence>
<evidence type="ECO:0000313" key="3">
    <source>
        <dbReference type="Proteomes" id="UP000632377"/>
    </source>
</evidence>
<comment type="caution">
    <text evidence="2">The sequence shown here is derived from an EMBL/GenBank/DDBJ whole genome shotgun (WGS) entry which is preliminary data.</text>
</comment>
<dbReference type="PROSITE" id="PS51257">
    <property type="entry name" value="PROKAR_LIPOPROTEIN"/>
    <property type="match status" value="1"/>
</dbReference>
<feature type="domain" description="YhfM-like" evidence="1">
    <location>
        <begin position="46"/>
        <end position="150"/>
    </location>
</feature>
<evidence type="ECO:0000259" key="1">
    <source>
        <dbReference type="Pfam" id="PF26353"/>
    </source>
</evidence>
<keyword evidence="3" id="KW-1185">Reference proteome</keyword>
<evidence type="ECO:0000313" key="2">
    <source>
        <dbReference type="EMBL" id="MBL4936060.1"/>
    </source>
</evidence>
<reference evidence="2 3" key="1">
    <citation type="submission" date="2021-01" db="EMBL/GenBank/DDBJ databases">
        <title>Genome public.</title>
        <authorList>
            <person name="Liu C."/>
            <person name="Sun Q."/>
        </authorList>
    </citation>
    <scope>NUCLEOTIDE SEQUENCE [LARGE SCALE GENOMIC DNA]</scope>
    <source>
        <strain evidence="2 3">YIM B02515</strain>
    </source>
</reference>
<dbReference type="Pfam" id="PF26353">
    <property type="entry name" value="YhfM"/>
    <property type="match status" value="1"/>
</dbReference>
<proteinExistence type="predicted"/>